<evidence type="ECO:0000256" key="3">
    <source>
        <dbReference type="ARBA" id="ARBA00022801"/>
    </source>
</evidence>
<feature type="signal peptide" evidence="4">
    <location>
        <begin position="1"/>
        <end position="25"/>
    </location>
</feature>
<dbReference type="OrthoDB" id="3252468at2"/>
<proteinExistence type="inferred from homology"/>
<dbReference type="InterPro" id="IPR051601">
    <property type="entry name" value="Serine_prot/Carboxylest_S33"/>
</dbReference>
<dbReference type="EMBL" id="QWKP01000221">
    <property type="protein sequence ID" value="RHA37690.1"/>
    <property type="molecule type" value="Genomic_DNA"/>
</dbReference>
<reference evidence="6 7" key="1">
    <citation type="submission" date="2018-08" db="EMBL/GenBank/DDBJ databases">
        <title>Cellulomonas rhizosphaerae sp. nov., a novel actinomycete isolated from soil.</title>
        <authorList>
            <person name="Tian Y."/>
        </authorList>
    </citation>
    <scope>NUCLEOTIDE SEQUENCE [LARGE SCALE GENOMIC DNA]</scope>
    <source>
        <strain evidence="6 7">NEAU-TCZ24</strain>
    </source>
</reference>
<evidence type="ECO:0000256" key="1">
    <source>
        <dbReference type="ARBA" id="ARBA00010088"/>
    </source>
</evidence>
<comment type="similarity">
    <text evidence="1">Belongs to the peptidase S33 family.</text>
</comment>
<evidence type="ECO:0000256" key="2">
    <source>
        <dbReference type="ARBA" id="ARBA00022729"/>
    </source>
</evidence>
<keyword evidence="3 6" id="KW-0378">Hydrolase</keyword>
<protein>
    <submittedName>
        <fullName evidence="6">Alpha/beta hydrolase</fullName>
    </submittedName>
</protein>
<comment type="caution">
    <text evidence="6">The sequence shown here is derived from an EMBL/GenBank/DDBJ whole genome shotgun (WGS) entry which is preliminary data.</text>
</comment>
<dbReference type="Proteomes" id="UP000283374">
    <property type="component" value="Unassembled WGS sequence"/>
</dbReference>
<evidence type="ECO:0000313" key="7">
    <source>
        <dbReference type="Proteomes" id="UP000283374"/>
    </source>
</evidence>
<dbReference type="PROSITE" id="PS51257">
    <property type="entry name" value="PROKAR_LIPOPROTEIN"/>
    <property type="match status" value="1"/>
</dbReference>
<feature type="chain" id="PRO_5039276032" evidence="4">
    <location>
        <begin position="26"/>
        <end position="509"/>
    </location>
</feature>
<dbReference type="SUPFAM" id="SSF53474">
    <property type="entry name" value="alpha/beta-Hydrolases"/>
    <property type="match status" value="1"/>
</dbReference>
<keyword evidence="7" id="KW-1185">Reference proteome</keyword>
<organism evidence="6 7">
    <name type="scientific">Cellulomonas rhizosphaerae</name>
    <dbReference type="NCBI Taxonomy" id="2293719"/>
    <lineage>
        <taxon>Bacteria</taxon>
        <taxon>Bacillati</taxon>
        <taxon>Actinomycetota</taxon>
        <taxon>Actinomycetes</taxon>
        <taxon>Micrococcales</taxon>
        <taxon>Cellulomonadaceae</taxon>
        <taxon>Cellulomonas</taxon>
    </lineage>
</organism>
<dbReference type="RefSeq" id="WP_118768552.1">
    <property type="nucleotide sequence ID" value="NZ_QWKP01000221.1"/>
</dbReference>
<dbReference type="PANTHER" id="PTHR43248">
    <property type="entry name" value="2-SUCCINYL-6-HYDROXY-2,4-CYCLOHEXADIENE-1-CARBOXYLATE SYNTHASE"/>
    <property type="match status" value="1"/>
</dbReference>
<dbReference type="PANTHER" id="PTHR43248:SF29">
    <property type="entry name" value="TRIPEPTIDYL AMINOPEPTIDASE"/>
    <property type="match status" value="1"/>
</dbReference>
<evidence type="ECO:0000313" key="6">
    <source>
        <dbReference type="EMBL" id="RHA37690.1"/>
    </source>
</evidence>
<keyword evidence="2 4" id="KW-0732">Signal</keyword>
<evidence type="ECO:0000256" key="4">
    <source>
        <dbReference type="SAM" id="SignalP"/>
    </source>
</evidence>
<dbReference type="Pfam" id="PF08386">
    <property type="entry name" value="Abhydrolase_4"/>
    <property type="match status" value="1"/>
</dbReference>
<dbReference type="GO" id="GO:0016787">
    <property type="term" value="F:hydrolase activity"/>
    <property type="evidence" value="ECO:0007669"/>
    <property type="project" value="UniProtKB-KW"/>
</dbReference>
<name>A0A413RHN5_9CELL</name>
<dbReference type="Gene3D" id="3.40.50.1820">
    <property type="entry name" value="alpha/beta hydrolase"/>
    <property type="match status" value="1"/>
</dbReference>
<sequence>MPTARLLRPVVVLVGIAALVLTGCAPDKNQVTAPTSSASGPSADVDYGDLADFYDQQLDWKKCDAGQCATLTVPLDYDDPSGETIGLALARHEADDTPIGSLLINPGGPGASGVDFLQSFLGEATSTLKKSFDLVSFDPRGIQRSSPIECVDAKEMDRITALDPDTSTDAGLQDMIDESAKFSNACLDRSGAVFGHVDTISAAKDLDVMRAVLGDDVLHYLGFSYGTKLGATYAALFPDRAGRLVLDGALDPTLTEGAIESGQAAGFEGALRAYVADCLKGSSCPLTGSVDNGMKQIRALLDRAKTSPLDTGTDRELTQALAFSGIAVTLYSQSFWSALTQGLTAAIRQGDGSILLSFSDVYYDRAEDGTYSTNSTEAFRAVNCLDDRSSTDVDDMRAQAAEITKVAPTVGSFFSYGGTSCGDWSVPEVGSLDDYSAQGAPPILVVGTTNDPATPYKWAQSLATTLSSGVLLTYEGEGHTAYRAENSCIAKVVDAYLVDGTVPDDGTRC</sequence>
<gene>
    <name evidence="6" type="ORF">D1825_16715</name>
</gene>
<dbReference type="AlphaFoldDB" id="A0A413RHN5"/>
<dbReference type="InterPro" id="IPR013595">
    <property type="entry name" value="Pept_S33_TAP-like_C"/>
</dbReference>
<accession>A0A413RHN5</accession>
<dbReference type="InterPro" id="IPR029058">
    <property type="entry name" value="AB_hydrolase_fold"/>
</dbReference>
<evidence type="ECO:0000259" key="5">
    <source>
        <dbReference type="Pfam" id="PF08386"/>
    </source>
</evidence>
<feature type="domain" description="Peptidase S33 tripeptidyl aminopeptidase-like C-terminal" evidence="5">
    <location>
        <begin position="408"/>
        <end position="509"/>
    </location>
</feature>